<dbReference type="Gene3D" id="3.40.50.300">
    <property type="entry name" value="P-loop containing nucleotide triphosphate hydrolases"/>
    <property type="match status" value="1"/>
</dbReference>
<dbReference type="AlphaFoldDB" id="A0A154PPH2"/>
<feature type="binding site" evidence="10">
    <location>
        <begin position="80"/>
        <end position="83"/>
    </location>
    <ligand>
        <name>GTP</name>
        <dbReference type="ChEBI" id="CHEBI:37565"/>
    </ligand>
</feature>
<sequence>MTNTGGNVIPTFRNTFPVVEKDILRWFPGHMNRGIKKMQKELKNVDCIIEVHDARVPISGHYADFSNTLTGLKPHIFVLNKMDIADMRFKKCIMTRLNNEGLSNVLFTNFKDQQCKGVKELLPLAQRLIKESNRYNRAEERSFKIMIIGVPNVGKSSLINRLRSSNLHKSKAVQVGGVAGITKSVSTPVKVLENPDIFVLDTPGILAPKINNVHCGLKLALAGCMQDHLVGPEILADYLLFWLNKQERFEYVNKLELAEPRDDILYILTFIAAKQKKTLKIKSFSGSPIVKPNFRFAADYFVNLFRKGELGNYCLDADLLAESKDCI</sequence>
<dbReference type="SUPFAM" id="SSF52540">
    <property type="entry name" value="P-loop containing nucleoside triphosphate hydrolases"/>
    <property type="match status" value="1"/>
</dbReference>
<accession>A0A154PPH2</accession>
<feature type="domain" description="G" evidence="11">
    <location>
        <begin position="144"/>
        <end position="210"/>
    </location>
</feature>
<keyword evidence="13" id="KW-1185">Reference proteome</keyword>
<evidence type="ECO:0000256" key="3">
    <source>
        <dbReference type="ARBA" id="ARBA00022792"/>
    </source>
</evidence>
<dbReference type="InterPro" id="IPR027417">
    <property type="entry name" value="P-loop_NTPase"/>
</dbReference>
<gene>
    <name evidence="12" type="ORF">WN55_05676</name>
</gene>
<dbReference type="GO" id="GO:0032543">
    <property type="term" value="P:mitochondrial translation"/>
    <property type="evidence" value="ECO:0007669"/>
    <property type="project" value="TreeGrafter"/>
</dbReference>
<keyword evidence="4" id="KW-0809">Transit peptide</keyword>
<dbReference type="GO" id="GO:0005525">
    <property type="term" value="F:GTP binding"/>
    <property type="evidence" value="ECO:0007669"/>
    <property type="project" value="UniProtKB-KW"/>
</dbReference>
<dbReference type="GO" id="GO:0005743">
    <property type="term" value="C:mitochondrial inner membrane"/>
    <property type="evidence" value="ECO:0007669"/>
    <property type="project" value="UniProtKB-SubCell"/>
</dbReference>
<evidence type="ECO:0000256" key="6">
    <source>
        <dbReference type="ARBA" id="ARBA00023134"/>
    </source>
</evidence>
<comment type="function">
    <text evidence="8 9">Plays a role in the regulation of the mitochondrial ribosome assembly and of translational activity. Displays mitochondrial GTPase activity.</text>
</comment>
<dbReference type="PANTHER" id="PTHR45782">
    <property type="entry name" value="MITOCHONDRIAL RIBOSOME-ASSOCIATED GTPASE 1"/>
    <property type="match status" value="1"/>
</dbReference>
<evidence type="ECO:0000259" key="11">
    <source>
        <dbReference type="Pfam" id="PF01926"/>
    </source>
</evidence>
<reference evidence="12 13" key="1">
    <citation type="submission" date="2015-07" db="EMBL/GenBank/DDBJ databases">
        <title>The genome of Dufourea novaeangliae.</title>
        <authorList>
            <person name="Pan H."/>
            <person name="Kapheim K."/>
        </authorList>
    </citation>
    <scope>NUCLEOTIDE SEQUENCE [LARGE SCALE GENOMIC DNA]</scope>
    <source>
        <strain evidence="12">0120121106</strain>
        <tissue evidence="12">Whole body</tissue>
    </source>
</reference>
<evidence type="ECO:0000256" key="10">
    <source>
        <dbReference type="PIRSR" id="PIRSR006230-1"/>
    </source>
</evidence>
<name>A0A154PPH2_DUFNO</name>
<evidence type="ECO:0000256" key="7">
    <source>
        <dbReference type="ARBA" id="ARBA00023136"/>
    </source>
</evidence>
<comment type="subcellular location">
    <subcellularLocation>
        <location evidence="1">Mitochondrion inner membrane</location>
        <topology evidence="1">Peripheral membrane protein</topology>
        <orientation evidence="1">Matrix side</orientation>
    </subcellularLocation>
</comment>
<evidence type="ECO:0000256" key="8">
    <source>
        <dbReference type="ARBA" id="ARBA00045284"/>
    </source>
</evidence>
<dbReference type="InterPro" id="IPR006073">
    <property type="entry name" value="GTP-bd"/>
</dbReference>
<keyword evidence="5 9" id="KW-0496">Mitochondrion</keyword>
<dbReference type="EMBL" id="KQ435012">
    <property type="protein sequence ID" value="KZC13773.1"/>
    <property type="molecule type" value="Genomic_DNA"/>
</dbReference>
<evidence type="ECO:0000256" key="9">
    <source>
        <dbReference type="PIRNR" id="PIRNR006230"/>
    </source>
</evidence>
<protein>
    <recommendedName>
        <fullName evidence="9">Mitochondrial GTPase 1</fullName>
    </recommendedName>
</protein>
<dbReference type="Pfam" id="PF01926">
    <property type="entry name" value="MMR_HSR1"/>
    <property type="match status" value="1"/>
</dbReference>
<dbReference type="STRING" id="178035.A0A154PPH2"/>
<keyword evidence="6 9" id="KW-0342">GTP-binding</keyword>
<dbReference type="InterPro" id="IPR023179">
    <property type="entry name" value="GTP-bd_ortho_bundle_sf"/>
</dbReference>
<dbReference type="Gene3D" id="1.10.1580.10">
    <property type="match status" value="1"/>
</dbReference>
<dbReference type="FunFam" id="3.40.50.300:FF:000876">
    <property type="entry name" value="Mitochondrial GTPase 1"/>
    <property type="match status" value="1"/>
</dbReference>
<dbReference type="InterPro" id="IPR016478">
    <property type="entry name" value="GTPase_MTG1"/>
</dbReference>
<evidence type="ECO:0000313" key="12">
    <source>
        <dbReference type="EMBL" id="KZC13773.1"/>
    </source>
</evidence>
<proteinExistence type="inferred from homology"/>
<dbReference type="GO" id="GO:0003924">
    <property type="term" value="F:GTPase activity"/>
    <property type="evidence" value="ECO:0007669"/>
    <property type="project" value="TreeGrafter"/>
</dbReference>
<keyword evidence="2 9" id="KW-0547">Nucleotide-binding</keyword>
<dbReference type="PIRSF" id="PIRSF006230">
    <property type="entry name" value="MG442"/>
    <property type="match status" value="1"/>
</dbReference>
<feature type="binding site" evidence="10">
    <location>
        <begin position="152"/>
        <end position="157"/>
    </location>
    <ligand>
        <name>GTP</name>
        <dbReference type="ChEBI" id="CHEBI:37565"/>
    </ligand>
</feature>
<dbReference type="PRINTS" id="PR00326">
    <property type="entry name" value="GTP1OBG"/>
</dbReference>
<dbReference type="PANTHER" id="PTHR45782:SF4">
    <property type="entry name" value="MITOCHONDRIAL RIBOSOME-ASSOCIATED GTPASE 1"/>
    <property type="match status" value="1"/>
</dbReference>
<keyword evidence="7" id="KW-0472">Membrane</keyword>
<evidence type="ECO:0000256" key="1">
    <source>
        <dbReference type="ARBA" id="ARBA00004443"/>
    </source>
</evidence>
<comment type="similarity">
    <text evidence="9">Belongs to the TRAFAC class YlqF/YawG GTPase family. MTG1 subfamily.</text>
</comment>
<evidence type="ECO:0000256" key="2">
    <source>
        <dbReference type="ARBA" id="ARBA00022741"/>
    </source>
</evidence>
<dbReference type="CDD" id="cd01856">
    <property type="entry name" value="YlqF"/>
    <property type="match status" value="1"/>
</dbReference>
<evidence type="ECO:0000256" key="5">
    <source>
        <dbReference type="ARBA" id="ARBA00023128"/>
    </source>
</evidence>
<organism evidence="12 13">
    <name type="scientific">Dufourea novaeangliae</name>
    <name type="common">Sweat bee</name>
    <dbReference type="NCBI Taxonomy" id="178035"/>
    <lineage>
        <taxon>Eukaryota</taxon>
        <taxon>Metazoa</taxon>
        <taxon>Ecdysozoa</taxon>
        <taxon>Arthropoda</taxon>
        <taxon>Hexapoda</taxon>
        <taxon>Insecta</taxon>
        <taxon>Pterygota</taxon>
        <taxon>Neoptera</taxon>
        <taxon>Endopterygota</taxon>
        <taxon>Hymenoptera</taxon>
        <taxon>Apocrita</taxon>
        <taxon>Aculeata</taxon>
        <taxon>Apoidea</taxon>
        <taxon>Anthophila</taxon>
        <taxon>Halictidae</taxon>
        <taxon>Rophitinae</taxon>
        <taxon>Dufourea</taxon>
    </lineage>
</organism>
<evidence type="ECO:0000313" key="13">
    <source>
        <dbReference type="Proteomes" id="UP000076502"/>
    </source>
</evidence>
<keyword evidence="3" id="KW-0999">Mitochondrion inner membrane</keyword>
<feature type="binding site" evidence="10">
    <location>
        <position position="204"/>
    </location>
    <ligand>
        <name>GTP</name>
        <dbReference type="ChEBI" id="CHEBI:37565"/>
    </ligand>
</feature>
<dbReference type="OrthoDB" id="269151at2759"/>
<dbReference type="Proteomes" id="UP000076502">
    <property type="component" value="Unassembled WGS sequence"/>
</dbReference>
<evidence type="ECO:0000256" key="4">
    <source>
        <dbReference type="ARBA" id="ARBA00022946"/>
    </source>
</evidence>
<dbReference type="FunFam" id="1.10.1580.10:FF:000004">
    <property type="entry name" value="Mitochondrial GTPase 1"/>
    <property type="match status" value="1"/>
</dbReference>